<evidence type="ECO:0000313" key="2">
    <source>
        <dbReference type="EMBL" id="HIX04731.1"/>
    </source>
</evidence>
<accession>A0A9D1V257</accession>
<proteinExistence type="predicted"/>
<sequence length="455" mass="49497">MTGKRRAAAACLASLLLTCCAAPASSGAASAPLGKEPAEPRQEAFELPFEMICSPDLTSYGSGNAEGFYSVFPNEDDSRNILYMDYATASQVYLCAQPNCEHNSESCPSWIAPFGGTVTAAACEDELFLFYNGYGGGTRIERADLNGENRRTLLTLPGNVQAQNAVAFNGEFLVFALHESDNADGVLTRTDRLVAADVNGGDLRTLFSLEEHLPEEEVESFWMNFMGVTDEGFLLQTWTLLKYDSAATGEQLIQNMEEATRTAFYQVPFDGGSPEELLYLEQGECEAAACGGALFCVVPQPDGSLALKRMEKGAERTLCPDLRTLAPERDPADIGMADVVLRGSVGNKLLMNFLTRAYLAENGNIEAVYSGFAVDMDTGEITSLPLTNYYAATTVPVQVLDTHGPKLLVFAQIEQTVDPVKNMLSLRRRMGLIAPKDYLAGRAEYQMVQSLRDFV</sequence>
<dbReference type="SUPFAM" id="SSF63825">
    <property type="entry name" value="YWTD domain"/>
    <property type="match status" value="1"/>
</dbReference>
<protein>
    <recommendedName>
        <fullName evidence="4">Lipoprotein</fullName>
    </recommendedName>
</protein>
<evidence type="ECO:0000256" key="1">
    <source>
        <dbReference type="SAM" id="SignalP"/>
    </source>
</evidence>
<gene>
    <name evidence="2" type="ORF">H9865_01275</name>
</gene>
<feature type="signal peptide" evidence="1">
    <location>
        <begin position="1"/>
        <end position="24"/>
    </location>
</feature>
<evidence type="ECO:0000313" key="3">
    <source>
        <dbReference type="Proteomes" id="UP000824193"/>
    </source>
</evidence>
<reference evidence="2" key="2">
    <citation type="submission" date="2021-04" db="EMBL/GenBank/DDBJ databases">
        <authorList>
            <person name="Gilroy R."/>
        </authorList>
    </citation>
    <scope>NUCLEOTIDE SEQUENCE</scope>
    <source>
        <strain evidence="2">2239</strain>
    </source>
</reference>
<dbReference type="AlphaFoldDB" id="A0A9D1V257"/>
<comment type="caution">
    <text evidence="2">The sequence shown here is derived from an EMBL/GenBank/DDBJ whole genome shotgun (WGS) entry which is preliminary data.</text>
</comment>
<dbReference type="Proteomes" id="UP000824193">
    <property type="component" value="Unassembled WGS sequence"/>
</dbReference>
<evidence type="ECO:0008006" key="4">
    <source>
        <dbReference type="Google" id="ProtNLM"/>
    </source>
</evidence>
<dbReference type="EMBL" id="DXFW01000003">
    <property type="protein sequence ID" value="HIX04731.1"/>
    <property type="molecule type" value="Genomic_DNA"/>
</dbReference>
<name>A0A9D1V257_9FIRM</name>
<organism evidence="2 3">
    <name type="scientific">Candidatus Allofournierella pullicola</name>
    <dbReference type="NCBI Taxonomy" id="2838596"/>
    <lineage>
        <taxon>Bacteria</taxon>
        <taxon>Bacillati</taxon>
        <taxon>Bacillota</taxon>
        <taxon>Clostridia</taxon>
        <taxon>Eubacteriales</taxon>
        <taxon>Oscillospiraceae</taxon>
        <taxon>Allofournierella</taxon>
    </lineage>
</organism>
<feature type="chain" id="PRO_5039512771" description="Lipoprotein" evidence="1">
    <location>
        <begin position="25"/>
        <end position="455"/>
    </location>
</feature>
<keyword evidence="1" id="KW-0732">Signal</keyword>
<reference evidence="2" key="1">
    <citation type="journal article" date="2021" name="PeerJ">
        <title>Extensive microbial diversity within the chicken gut microbiome revealed by metagenomics and culture.</title>
        <authorList>
            <person name="Gilroy R."/>
            <person name="Ravi A."/>
            <person name="Getino M."/>
            <person name="Pursley I."/>
            <person name="Horton D.L."/>
            <person name="Alikhan N.F."/>
            <person name="Baker D."/>
            <person name="Gharbi K."/>
            <person name="Hall N."/>
            <person name="Watson M."/>
            <person name="Adriaenssens E.M."/>
            <person name="Foster-Nyarko E."/>
            <person name="Jarju S."/>
            <person name="Secka A."/>
            <person name="Antonio M."/>
            <person name="Oren A."/>
            <person name="Chaudhuri R.R."/>
            <person name="La Ragione R."/>
            <person name="Hildebrand F."/>
            <person name="Pallen M.J."/>
        </authorList>
    </citation>
    <scope>NUCLEOTIDE SEQUENCE</scope>
    <source>
        <strain evidence="2">2239</strain>
    </source>
</reference>